<evidence type="ECO:0000256" key="1">
    <source>
        <dbReference type="ARBA" id="ARBA00022741"/>
    </source>
</evidence>
<dbReference type="Gene3D" id="3.40.50.300">
    <property type="entry name" value="P-loop containing nucleotide triphosphate hydrolases"/>
    <property type="match status" value="1"/>
</dbReference>
<evidence type="ECO:0000313" key="6">
    <source>
        <dbReference type="EMBL" id="EGE84440.2"/>
    </source>
</evidence>
<evidence type="ECO:0008006" key="7">
    <source>
        <dbReference type="Google" id="ProtNLM"/>
    </source>
</evidence>
<keyword evidence="4" id="KW-0460">Magnesium</keyword>
<keyword evidence="1 3" id="KW-0547">Nucleotide-binding</keyword>
<dbReference type="PROSITE" id="PS51417">
    <property type="entry name" value="ARF"/>
    <property type="match status" value="1"/>
</dbReference>
<dbReference type="OrthoDB" id="427186at2759"/>
<dbReference type="GO" id="GO:0005525">
    <property type="term" value="F:GTP binding"/>
    <property type="evidence" value="ECO:0007669"/>
    <property type="project" value="UniProtKB-KW"/>
</dbReference>
<evidence type="ECO:0000256" key="5">
    <source>
        <dbReference type="SAM" id="MobiDB-lite"/>
    </source>
</evidence>
<reference evidence="6" key="1">
    <citation type="submission" date="2010-03" db="EMBL/GenBank/DDBJ databases">
        <title>Annotation of Blastomyces dermatitidis strain ATCC 18188.</title>
        <authorList>
            <consortium name="The Broad Institute Genome Sequencing Platform"/>
            <consortium name="Broad Institute Genome Sequencing Center for Infectious Disease."/>
            <person name="Cuomo C."/>
            <person name="Klein B."/>
            <person name="Sullivan T."/>
            <person name="Heitman J."/>
            <person name="Young S."/>
            <person name="Zeng Q."/>
            <person name="Gargeya S."/>
            <person name="Alvarado L."/>
            <person name="Berlin A.M."/>
            <person name="Chapman S.B."/>
            <person name="Chen Z."/>
            <person name="Freedman E."/>
            <person name="Gellesch M."/>
            <person name="Goldberg J."/>
            <person name="Griggs A."/>
            <person name="Gujja S."/>
            <person name="Heilman E."/>
            <person name="Heiman D."/>
            <person name="Howarth C."/>
            <person name="Mehta T."/>
            <person name="Neiman D."/>
            <person name="Pearson M."/>
            <person name="Roberts A."/>
            <person name="Saif S."/>
            <person name="Shea T."/>
            <person name="Shenoy N."/>
            <person name="Sisk P."/>
            <person name="Stolte C."/>
            <person name="Sykes S."/>
            <person name="White J."/>
            <person name="Yandava C."/>
            <person name="Haas B."/>
            <person name="Nusbaum C."/>
            <person name="Birren B."/>
        </authorList>
    </citation>
    <scope>NUCLEOTIDE SEQUENCE [LARGE SCALE GENOMIC DNA]</scope>
    <source>
        <strain evidence="6">ATCC 18188</strain>
    </source>
</reference>
<keyword evidence="2 3" id="KW-0342">GTP-binding</keyword>
<dbReference type="HOGENOM" id="CLU_014089_0_0_1"/>
<feature type="binding site" evidence="4">
    <location>
        <position position="87"/>
    </location>
    <ligand>
        <name>Mg(2+)</name>
        <dbReference type="ChEBI" id="CHEBI:18420"/>
    </ligand>
</feature>
<name>F2TMH7_AJEDA</name>
<feature type="binding site" evidence="3">
    <location>
        <begin position="80"/>
        <end position="87"/>
    </location>
    <ligand>
        <name>GTP</name>
        <dbReference type="ChEBI" id="CHEBI:37565"/>
    </ligand>
</feature>
<feature type="binding site" evidence="4">
    <location>
        <position position="104"/>
    </location>
    <ligand>
        <name>Mg(2+)</name>
        <dbReference type="ChEBI" id="CHEBI:18420"/>
    </ligand>
</feature>
<keyword evidence="4" id="KW-0479">Metal-binding</keyword>
<evidence type="ECO:0000256" key="3">
    <source>
        <dbReference type="PIRSR" id="PIRSR606689-1"/>
    </source>
</evidence>
<dbReference type="GO" id="GO:0003924">
    <property type="term" value="F:GTPase activity"/>
    <property type="evidence" value="ECO:0007669"/>
    <property type="project" value="InterPro"/>
</dbReference>
<accession>F2TMH7</accession>
<dbReference type="InterPro" id="IPR027417">
    <property type="entry name" value="P-loop_NTPase"/>
</dbReference>
<dbReference type="PANTHER" id="PTHR11711">
    <property type="entry name" value="ADP RIBOSYLATION FACTOR-RELATED"/>
    <property type="match status" value="1"/>
</dbReference>
<dbReference type="GO" id="GO:0046872">
    <property type="term" value="F:metal ion binding"/>
    <property type="evidence" value="ECO:0007669"/>
    <property type="project" value="UniProtKB-KW"/>
</dbReference>
<feature type="region of interest" description="Disordered" evidence="5">
    <location>
        <begin position="747"/>
        <end position="771"/>
    </location>
</feature>
<proteinExistence type="predicted"/>
<organism evidence="6">
    <name type="scientific">Ajellomyces dermatitidis (strain ATCC 18188 / CBS 674.68)</name>
    <name type="common">Blastomyces dermatitidis</name>
    <dbReference type="NCBI Taxonomy" id="653446"/>
    <lineage>
        <taxon>Eukaryota</taxon>
        <taxon>Fungi</taxon>
        <taxon>Dikarya</taxon>
        <taxon>Ascomycota</taxon>
        <taxon>Pezizomycotina</taxon>
        <taxon>Eurotiomycetes</taxon>
        <taxon>Eurotiomycetidae</taxon>
        <taxon>Onygenales</taxon>
        <taxon>Ajellomycetaceae</taxon>
        <taxon>Blastomyces</taxon>
    </lineage>
</organism>
<dbReference type="SMART" id="SM00177">
    <property type="entry name" value="ARF"/>
    <property type="match status" value="1"/>
</dbReference>
<dbReference type="AlphaFoldDB" id="F2TMH7"/>
<dbReference type="Proteomes" id="UP000007802">
    <property type="component" value="Unassembled WGS sequence"/>
</dbReference>
<protein>
    <recommendedName>
        <fullName evidence="7">ADP-ribosylation factor</fullName>
    </recommendedName>
</protein>
<sequence>MEVERNRGELMADLKRELSCLYPPPQQHTSHRGQYDKVLALLDQISAFFIPTMVNFNLSRLPYVGRFVKDSSYCRCLMLGQDNAGKTTLLHRLQLGRKVDTIPTVLYTSNSEFCRILRFPFRQSLKTHSSPLRNTVETVQVPSEKINITFWDLGGGCSRIPPQLFRYYLDPEILVLFLIDPTVIFCPNDGARRAQDAIEELKFALTEIVGAKYLAVIFTKRDQTRGDDPRVELQISLVKQVLAEHRTKVPYPCELYDDLEQLSAATGAQTDILLTRLARVAKMEEKAMRDFLMEKTAPSPSPKPNLPKLSREELLVKIDSGSKDADNLLGPDEFMRRMVSGDLEKWDHQFHLRAGFLTLTERILRENVVFDAADLFLERLDLMLKAVPGKFQNTSHRTLTIFWLHQIYLAMLSFRERAGSFPAREKFNEFLLENPDLMHGRSWDLYYSKDVLFSPAAKDGWKLPDIRPLPRYISRRVESQQPTTPNHEKNKAISVQYQTRLNTTTPEILKRFAFATLKAMKLTNRRRAAVINETMPVLQSQIIRLRAAFLTTPSPSRSANSTINIDPYSVTQAYFWIQMLHAAIESVPASSGLDIRNITFESFRVLFPELLAEDDIWKQYYTEERWTSIKGRTCTVLPDLKPLPNVLQAPSQSHVRQAVASTLDEKYSYSSFSTSLYSYGRPSVEELFLKVRWAVREARECGSSYSAIPSTHAMLIYRIFTRMLDRRTISLSSAAWDAVSFLHHQQQQPKQAKSQEYEKEHHHHHYDHPPSPQNFTAAVFWSNIVLRAFFETDNSSPFHSRYISSASATHHTTSSQQVTLRAQFFEEFLQANPELCWEGLWRLYYSDELWRSEDARTMYVVPDRRGIPAFVENGTGGGTMEKEVEVELEAEKEKEENVVLEGGWEVVGE</sequence>
<dbReference type="InterPro" id="IPR006689">
    <property type="entry name" value="Small_GTPase_ARF/SAR"/>
</dbReference>
<evidence type="ECO:0000256" key="4">
    <source>
        <dbReference type="PIRSR" id="PIRSR606689-2"/>
    </source>
</evidence>
<dbReference type="SUPFAM" id="SSF52540">
    <property type="entry name" value="P-loop containing nucleoside triphosphate hydrolases"/>
    <property type="match status" value="1"/>
</dbReference>
<dbReference type="InterPro" id="IPR024156">
    <property type="entry name" value="Small_GTPase_ARF"/>
</dbReference>
<dbReference type="Pfam" id="PF00025">
    <property type="entry name" value="Arf"/>
    <property type="match status" value="1"/>
</dbReference>
<dbReference type="EMBL" id="GG749470">
    <property type="protein sequence ID" value="EGE84440.2"/>
    <property type="molecule type" value="Genomic_DNA"/>
</dbReference>
<gene>
    <name evidence="6" type="ORF">BDDG_07385</name>
</gene>
<evidence type="ECO:0000256" key="2">
    <source>
        <dbReference type="ARBA" id="ARBA00023134"/>
    </source>
</evidence>